<proteinExistence type="predicted"/>
<reference evidence="2" key="1">
    <citation type="journal article" date="2020" name="Stud. Mycol.">
        <title>101 Dothideomycetes genomes: a test case for predicting lifestyles and emergence of pathogens.</title>
        <authorList>
            <person name="Haridas S."/>
            <person name="Albert R."/>
            <person name="Binder M."/>
            <person name="Bloem J."/>
            <person name="Labutti K."/>
            <person name="Salamov A."/>
            <person name="Andreopoulos B."/>
            <person name="Baker S."/>
            <person name="Barry K."/>
            <person name="Bills G."/>
            <person name="Bluhm B."/>
            <person name="Cannon C."/>
            <person name="Castanera R."/>
            <person name="Culley D."/>
            <person name="Daum C."/>
            <person name="Ezra D."/>
            <person name="Gonzalez J."/>
            <person name="Henrissat B."/>
            <person name="Kuo A."/>
            <person name="Liang C."/>
            <person name="Lipzen A."/>
            <person name="Lutzoni F."/>
            <person name="Magnuson J."/>
            <person name="Mondo S."/>
            <person name="Nolan M."/>
            <person name="Ohm R."/>
            <person name="Pangilinan J."/>
            <person name="Park H.-J."/>
            <person name="Ramirez L."/>
            <person name="Alfaro M."/>
            <person name="Sun H."/>
            <person name="Tritt A."/>
            <person name="Yoshinaga Y."/>
            <person name="Zwiers L.-H."/>
            <person name="Turgeon B."/>
            <person name="Goodwin S."/>
            <person name="Spatafora J."/>
            <person name="Crous P."/>
            <person name="Grigoriev I."/>
        </authorList>
    </citation>
    <scope>NUCLEOTIDE SEQUENCE</scope>
    <source>
        <strain evidence="2">CBS 109.77</strain>
    </source>
</reference>
<protein>
    <recommendedName>
        <fullName evidence="4">Secreted protein</fullName>
    </recommendedName>
</protein>
<evidence type="ECO:0000313" key="2">
    <source>
        <dbReference type="EMBL" id="KAF2799579.1"/>
    </source>
</evidence>
<accession>A0A6A6XT47</accession>
<organism evidence="2 3">
    <name type="scientific">Melanomma pulvis-pyrius CBS 109.77</name>
    <dbReference type="NCBI Taxonomy" id="1314802"/>
    <lineage>
        <taxon>Eukaryota</taxon>
        <taxon>Fungi</taxon>
        <taxon>Dikarya</taxon>
        <taxon>Ascomycota</taxon>
        <taxon>Pezizomycotina</taxon>
        <taxon>Dothideomycetes</taxon>
        <taxon>Pleosporomycetidae</taxon>
        <taxon>Pleosporales</taxon>
        <taxon>Melanommataceae</taxon>
        <taxon>Melanomma</taxon>
    </lineage>
</organism>
<gene>
    <name evidence="2" type="ORF">K505DRAFT_58311</name>
</gene>
<dbReference type="AlphaFoldDB" id="A0A6A6XT47"/>
<evidence type="ECO:0000313" key="3">
    <source>
        <dbReference type="Proteomes" id="UP000799757"/>
    </source>
</evidence>
<feature type="chain" id="PRO_5025444004" description="Secreted protein" evidence="1">
    <location>
        <begin position="17"/>
        <end position="75"/>
    </location>
</feature>
<feature type="signal peptide" evidence="1">
    <location>
        <begin position="1"/>
        <end position="16"/>
    </location>
</feature>
<name>A0A6A6XT47_9PLEO</name>
<dbReference type="EMBL" id="MU001762">
    <property type="protein sequence ID" value="KAF2799579.1"/>
    <property type="molecule type" value="Genomic_DNA"/>
</dbReference>
<keyword evidence="3" id="KW-1185">Reference proteome</keyword>
<evidence type="ECO:0000256" key="1">
    <source>
        <dbReference type="SAM" id="SignalP"/>
    </source>
</evidence>
<keyword evidence="1" id="KW-0732">Signal</keyword>
<evidence type="ECO:0008006" key="4">
    <source>
        <dbReference type="Google" id="ProtNLM"/>
    </source>
</evidence>
<dbReference type="Proteomes" id="UP000799757">
    <property type="component" value="Unassembled WGS sequence"/>
</dbReference>
<sequence length="75" mass="8559">MGLGFLIAISMDLASTLPMRENFCITSLPFQMLNAPARRGSRVHYPALLLATPRYYNHIMHLRRECCDARFAITC</sequence>